<dbReference type="CDD" id="cd19531">
    <property type="entry name" value="LCL_NRPS-like"/>
    <property type="match status" value="1"/>
</dbReference>
<dbReference type="SUPFAM" id="SSF52777">
    <property type="entry name" value="CoA-dependent acyltransferases"/>
    <property type="match status" value="2"/>
</dbReference>
<accession>A0ABT6BFW7</accession>
<dbReference type="Gene3D" id="3.30.559.30">
    <property type="entry name" value="Nonribosomal peptide synthetase, condensation domain"/>
    <property type="match status" value="1"/>
</dbReference>
<dbReference type="PANTHER" id="PTHR45527">
    <property type="entry name" value="NONRIBOSOMAL PEPTIDE SYNTHETASE"/>
    <property type="match status" value="1"/>
</dbReference>
<dbReference type="Proteomes" id="UP001528850">
    <property type="component" value="Unassembled WGS sequence"/>
</dbReference>
<dbReference type="PANTHER" id="PTHR45527:SF1">
    <property type="entry name" value="FATTY ACID SYNTHASE"/>
    <property type="match status" value="1"/>
</dbReference>
<evidence type="ECO:0000313" key="2">
    <source>
        <dbReference type="EMBL" id="MDF4026964.1"/>
    </source>
</evidence>
<dbReference type="Pfam" id="PF00668">
    <property type="entry name" value="Condensation"/>
    <property type="match status" value="1"/>
</dbReference>
<organism evidence="2 3">
    <name type="scientific">Luteibacter sahnii</name>
    <dbReference type="NCBI Taxonomy" id="3021977"/>
    <lineage>
        <taxon>Bacteria</taxon>
        <taxon>Pseudomonadati</taxon>
        <taxon>Pseudomonadota</taxon>
        <taxon>Gammaproteobacteria</taxon>
        <taxon>Lysobacterales</taxon>
        <taxon>Rhodanobacteraceae</taxon>
        <taxon>Luteibacter</taxon>
    </lineage>
</organism>
<sequence>RLDRASSQAYHIAASLRLRGDLDGDALGRALDRIVARHEVLRTVFEDGPSGPRQRVRAADAGFALGREDLRGQGGEARARLEAAQVAAVVEAPFDLAHGPLIRGSLLRLSDDEWRLLVTQHHIVSDGWSIGVLVRELTQFYAAEREGVALTLEALPVQYADYAQWQRGWLQGEVWERQARYWREYLSGAPALLALPTDRPRPLQRSYAGGRVSVGLSRALSEGLRALARRHGATLFMVLLAGWGTLLSRLSGQKDVVVGTPVANRRHPATEGLIGFFVNTLALRVRLDDDPTVSGLLGRLKQETLEAYAHQDLPFEQVVEAVNPPRSLGHSPLFQAMLGLNNTGKTSLELPGLTLEHEPLAYARAQFDLSLLLDEEDGAVVGSLEYASDLFDEGRMRQWLSHWEVLLEGMVSAESAKVSGLPWLTALQRREVIDDFNATAVPYPSDLLVHELFQAQAARTP</sequence>
<feature type="domain" description="Condensation" evidence="1">
    <location>
        <begin position="6"/>
        <end position="426"/>
    </location>
</feature>
<dbReference type="EMBL" id="JARJJS010000018">
    <property type="protein sequence ID" value="MDF4026964.1"/>
    <property type="molecule type" value="Genomic_DNA"/>
</dbReference>
<feature type="non-terminal residue" evidence="2">
    <location>
        <position position="461"/>
    </location>
</feature>
<keyword evidence="3" id="KW-1185">Reference proteome</keyword>
<protein>
    <submittedName>
        <fullName evidence="2">Condensation domain-containing protein</fullName>
    </submittedName>
</protein>
<reference evidence="2 3" key="1">
    <citation type="journal article" date="2024" name="Curr. Microbiol.">
        <title>Luteibacter sahnii sp. nov., A Novel Yellow-Colored Xanthomonadin Pigment Producing Probiotic Bacterium from Healthy Rice Seed Microbiome.</title>
        <authorList>
            <person name="Jaiswal G."/>
            <person name="Rana R."/>
            <person name="Nayak P.K."/>
            <person name="Chouhan R."/>
            <person name="Gandhi S.G."/>
            <person name="Patel H.K."/>
            <person name="Patil P.B."/>
        </authorList>
    </citation>
    <scope>NUCLEOTIDE SEQUENCE [LARGE SCALE GENOMIC DNA]</scope>
    <source>
        <strain evidence="2 3">PPL201</strain>
    </source>
</reference>
<gene>
    <name evidence="2" type="ORF">P3W24_18495</name>
</gene>
<comment type="caution">
    <text evidence="2">The sequence shown here is derived from an EMBL/GenBank/DDBJ whole genome shotgun (WGS) entry which is preliminary data.</text>
</comment>
<dbReference type="InterPro" id="IPR001242">
    <property type="entry name" value="Condensation_dom"/>
</dbReference>
<proteinExistence type="predicted"/>
<dbReference type="InterPro" id="IPR023213">
    <property type="entry name" value="CAT-like_dom_sf"/>
</dbReference>
<evidence type="ECO:0000259" key="1">
    <source>
        <dbReference type="Pfam" id="PF00668"/>
    </source>
</evidence>
<evidence type="ECO:0000313" key="3">
    <source>
        <dbReference type="Proteomes" id="UP001528850"/>
    </source>
</evidence>
<name>A0ABT6BFW7_9GAMM</name>
<feature type="non-terminal residue" evidence="2">
    <location>
        <position position="1"/>
    </location>
</feature>
<dbReference type="Gene3D" id="3.30.559.10">
    <property type="entry name" value="Chloramphenicol acetyltransferase-like domain"/>
    <property type="match status" value="1"/>
</dbReference>